<protein>
    <recommendedName>
        <fullName evidence="1">Transcobalamin-like C-terminal domain-containing protein</fullName>
    </recommendedName>
</protein>
<proteinExistence type="predicted"/>
<evidence type="ECO:0000313" key="3">
    <source>
        <dbReference type="Proteomes" id="UP000177354"/>
    </source>
</evidence>
<dbReference type="Proteomes" id="UP000177354">
    <property type="component" value="Unassembled WGS sequence"/>
</dbReference>
<dbReference type="Pfam" id="PF14478">
    <property type="entry name" value="DUF4430"/>
    <property type="match status" value="1"/>
</dbReference>
<name>A0A1F5Z627_9BACT</name>
<sequence length="156" mass="17533">MKKYHPKRKINYLLISLFIIIVLVLLAQKTVLKTGINIPPRNDNIRSNEQPEINPQDNKVLQNKITIDYGGGRKKSFQVAAANAYEALAIAAEKDGIKLESKEYKYGLIVESVNGVKNTNDKYWIFSVNGKPGQISADRTVISPGDAVIWEYVRSK</sequence>
<comment type="caution">
    <text evidence="2">The sequence shown here is derived from an EMBL/GenBank/DDBJ whole genome shotgun (WGS) entry which is preliminary data.</text>
</comment>
<dbReference type="EMBL" id="MFJF01000007">
    <property type="protein sequence ID" value="OGG07889.1"/>
    <property type="molecule type" value="Genomic_DNA"/>
</dbReference>
<dbReference type="InterPro" id="IPR027954">
    <property type="entry name" value="Transcobalamin-like_C"/>
</dbReference>
<reference evidence="2 3" key="1">
    <citation type="journal article" date="2016" name="Nat. Commun.">
        <title>Thousands of microbial genomes shed light on interconnected biogeochemical processes in an aquifer system.</title>
        <authorList>
            <person name="Anantharaman K."/>
            <person name="Brown C.T."/>
            <person name="Hug L.A."/>
            <person name="Sharon I."/>
            <person name="Castelle C.J."/>
            <person name="Probst A.J."/>
            <person name="Thomas B.C."/>
            <person name="Singh A."/>
            <person name="Wilkins M.J."/>
            <person name="Karaoz U."/>
            <person name="Brodie E.L."/>
            <person name="Williams K.H."/>
            <person name="Hubbard S.S."/>
            <person name="Banfield J.F."/>
        </authorList>
    </citation>
    <scope>NUCLEOTIDE SEQUENCE [LARGE SCALE GENOMIC DNA]</scope>
</reference>
<dbReference type="AlphaFoldDB" id="A0A1F5Z627"/>
<dbReference type="Gene3D" id="2.170.130.30">
    <property type="match status" value="1"/>
</dbReference>
<evidence type="ECO:0000259" key="1">
    <source>
        <dbReference type="Pfam" id="PF14478"/>
    </source>
</evidence>
<organism evidence="2 3">
    <name type="scientific">Candidatus Gottesmanbacteria bacterium RIFCSPHIGHO2_01_FULL_40_15</name>
    <dbReference type="NCBI Taxonomy" id="1798376"/>
    <lineage>
        <taxon>Bacteria</taxon>
        <taxon>Candidatus Gottesmaniibacteriota</taxon>
    </lineage>
</organism>
<feature type="domain" description="Transcobalamin-like C-terminal" evidence="1">
    <location>
        <begin position="98"/>
        <end position="152"/>
    </location>
</feature>
<gene>
    <name evidence="2" type="ORF">A2777_00570</name>
</gene>
<accession>A0A1F5Z627</accession>
<evidence type="ECO:0000313" key="2">
    <source>
        <dbReference type="EMBL" id="OGG07889.1"/>
    </source>
</evidence>